<evidence type="ECO:0000256" key="2">
    <source>
        <dbReference type="ARBA" id="ARBA00023015"/>
    </source>
</evidence>
<evidence type="ECO:0000313" key="7">
    <source>
        <dbReference type="Proteomes" id="UP000038011"/>
    </source>
</evidence>
<reference evidence="6 7" key="1">
    <citation type="submission" date="2015-01" db="EMBL/GenBank/DDBJ databases">
        <title>Ahrensia donghaiensis sp. nov., a novel dimethylsulphoniopropionate-cleavage bacterium isolated from seawater and emended descriptions of the genus Ahrensia and Ahrensia kielensis.</title>
        <authorList>
            <person name="Liu J."/>
        </authorList>
    </citation>
    <scope>NUCLEOTIDE SEQUENCE [LARGE SCALE GENOMIC DNA]</scope>
    <source>
        <strain evidence="6 7">LZD062</strain>
    </source>
</reference>
<evidence type="ECO:0000256" key="4">
    <source>
        <dbReference type="PROSITE-ProRule" id="PRU00169"/>
    </source>
</evidence>
<proteinExistence type="predicted"/>
<feature type="domain" description="Response regulatory" evidence="5">
    <location>
        <begin position="3"/>
        <end position="119"/>
    </location>
</feature>
<protein>
    <submittedName>
        <fullName evidence="6">Chemotaxis protein CheY</fullName>
    </submittedName>
</protein>
<sequence length="123" mass="13606">MEVCMILDASSVIRKVAKRILTSEDMAVVEAKNSAEAISMAAAQMPDYIIVDAGINDGQCDDLIRQLRKMDSKNEAKIICCMTQVDLAGMMRAKRAGADEFLLKPFDRHQLLGQFRTIRKAAA</sequence>
<name>A0A0M9GLW6_9HYPH</name>
<dbReference type="SMART" id="SM00448">
    <property type="entry name" value="REC"/>
    <property type="match status" value="1"/>
</dbReference>
<dbReference type="PROSITE" id="PS50110">
    <property type="entry name" value="RESPONSE_REGULATORY"/>
    <property type="match status" value="1"/>
</dbReference>
<dbReference type="PANTHER" id="PTHR44591">
    <property type="entry name" value="STRESS RESPONSE REGULATOR PROTEIN 1"/>
    <property type="match status" value="1"/>
</dbReference>
<dbReference type="Proteomes" id="UP000038011">
    <property type="component" value="Unassembled WGS sequence"/>
</dbReference>
<dbReference type="InterPro" id="IPR050595">
    <property type="entry name" value="Bact_response_regulator"/>
</dbReference>
<keyword evidence="3" id="KW-0804">Transcription</keyword>
<accession>A0A0M9GLW6</accession>
<dbReference type="EMBL" id="JXMU01000020">
    <property type="protein sequence ID" value="KPB00529.1"/>
    <property type="molecule type" value="Genomic_DNA"/>
</dbReference>
<dbReference type="InterPro" id="IPR011006">
    <property type="entry name" value="CheY-like_superfamily"/>
</dbReference>
<evidence type="ECO:0000256" key="1">
    <source>
        <dbReference type="ARBA" id="ARBA00022553"/>
    </source>
</evidence>
<keyword evidence="1 4" id="KW-0597">Phosphoprotein</keyword>
<dbReference type="SUPFAM" id="SSF52172">
    <property type="entry name" value="CheY-like"/>
    <property type="match status" value="1"/>
</dbReference>
<dbReference type="PANTHER" id="PTHR44591:SF3">
    <property type="entry name" value="RESPONSE REGULATORY DOMAIN-CONTAINING PROTEIN"/>
    <property type="match status" value="1"/>
</dbReference>
<keyword evidence="2" id="KW-0805">Transcription regulation</keyword>
<evidence type="ECO:0000259" key="5">
    <source>
        <dbReference type="PROSITE" id="PS50110"/>
    </source>
</evidence>
<dbReference type="Gene3D" id="3.40.50.2300">
    <property type="match status" value="1"/>
</dbReference>
<gene>
    <name evidence="6" type="ORF">SU32_13415</name>
</gene>
<feature type="modified residue" description="4-aspartylphosphate" evidence="4">
    <location>
        <position position="52"/>
    </location>
</feature>
<dbReference type="STRING" id="1514904.SU32_13415"/>
<dbReference type="Pfam" id="PF00072">
    <property type="entry name" value="Response_reg"/>
    <property type="match status" value="1"/>
</dbReference>
<evidence type="ECO:0000313" key="6">
    <source>
        <dbReference type="EMBL" id="KPB00529.1"/>
    </source>
</evidence>
<organism evidence="6 7">
    <name type="scientific">Ahrensia marina</name>
    <dbReference type="NCBI Taxonomy" id="1514904"/>
    <lineage>
        <taxon>Bacteria</taxon>
        <taxon>Pseudomonadati</taxon>
        <taxon>Pseudomonadota</taxon>
        <taxon>Alphaproteobacteria</taxon>
        <taxon>Hyphomicrobiales</taxon>
        <taxon>Ahrensiaceae</taxon>
        <taxon>Ahrensia</taxon>
    </lineage>
</organism>
<evidence type="ECO:0000256" key="3">
    <source>
        <dbReference type="ARBA" id="ARBA00023163"/>
    </source>
</evidence>
<dbReference type="AlphaFoldDB" id="A0A0M9GLW6"/>
<keyword evidence="7" id="KW-1185">Reference proteome</keyword>
<dbReference type="InterPro" id="IPR001789">
    <property type="entry name" value="Sig_transdc_resp-reg_receiver"/>
</dbReference>
<dbReference type="PATRIC" id="fig|1514904.3.peg.1818"/>
<comment type="caution">
    <text evidence="6">The sequence shown here is derived from an EMBL/GenBank/DDBJ whole genome shotgun (WGS) entry which is preliminary data.</text>
</comment>
<dbReference type="GO" id="GO:0000160">
    <property type="term" value="P:phosphorelay signal transduction system"/>
    <property type="evidence" value="ECO:0007669"/>
    <property type="project" value="InterPro"/>
</dbReference>